<keyword evidence="3" id="KW-1185">Reference proteome</keyword>
<feature type="region of interest" description="Disordered" evidence="1">
    <location>
        <begin position="1"/>
        <end position="51"/>
    </location>
</feature>
<dbReference type="Proteomes" id="UP001321473">
    <property type="component" value="Unassembled WGS sequence"/>
</dbReference>
<dbReference type="EMBL" id="JARKHS020026882">
    <property type="protein sequence ID" value="KAK8765913.1"/>
    <property type="molecule type" value="Genomic_DNA"/>
</dbReference>
<name>A0AAQ4DTX3_AMBAM</name>
<dbReference type="AlphaFoldDB" id="A0AAQ4DTX3"/>
<organism evidence="2 3">
    <name type="scientific">Amblyomma americanum</name>
    <name type="common">Lone star tick</name>
    <dbReference type="NCBI Taxonomy" id="6943"/>
    <lineage>
        <taxon>Eukaryota</taxon>
        <taxon>Metazoa</taxon>
        <taxon>Ecdysozoa</taxon>
        <taxon>Arthropoda</taxon>
        <taxon>Chelicerata</taxon>
        <taxon>Arachnida</taxon>
        <taxon>Acari</taxon>
        <taxon>Parasitiformes</taxon>
        <taxon>Ixodida</taxon>
        <taxon>Ixodoidea</taxon>
        <taxon>Ixodidae</taxon>
        <taxon>Amblyomminae</taxon>
        <taxon>Amblyomma</taxon>
    </lineage>
</organism>
<evidence type="ECO:0000313" key="3">
    <source>
        <dbReference type="Proteomes" id="UP001321473"/>
    </source>
</evidence>
<evidence type="ECO:0000256" key="1">
    <source>
        <dbReference type="SAM" id="MobiDB-lite"/>
    </source>
</evidence>
<gene>
    <name evidence="2" type="ORF">V5799_007306</name>
</gene>
<accession>A0AAQ4DTX3</accession>
<evidence type="ECO:0000313" key="2">
    <source>
        <dbReference type="EMBL" id="KAK8765913.1"/>
    </source>
</evidence>
<sequence>MLQMAHAPLIIGSGTGTSVPSAPDRAVSSPRELRRKQKARQAPAGRRPSTSTRALHWRLWCSGQDTGSLGQEQPLPACLACFYRRGRIPREREEDCDKRKAVPFLFGELARSPTTRTRTPDFFFRAEGGRRGACSVRRQPPGRACSVGQSRSESATERMRMVSLCRTQ</sequence>
<protein>
    <submittedName>
        <fullName evidence="2">Uncharacterized protein</fullName>
    </submittedName>
</protein>
<comment type="caution">
    <text evidence="2">The sequence shown here is derived from an EMBL/GenBank/DDBJ whole genome shotgun (WGS) entry which is preliminary data.</text>
</comment>
<proteinExistence type="predicted"/>
<reference evidence="2 3" key="1">
    <citation type="journal article" date="2023" name="Arcadia Sci">
        <title>De novo assembly of a long-read Amblyomma americanum tick genome.</title>
        <authorList>
            <person name="Chou S."/>
            <person name="Poskanzer K.E."/>
            <person name="Rollins M."/>
            <person name="Thuy-Boun P.S."/>
        </authorList>
    </citation>
    <scope>NUCLEOTIDE SEQUENCE [LARGE SCALE GENOMIC DNA]</scope>
    <source>
        <strain evidence="2">F_SG_1</strain>
        <tissue evidence="2">Salivary glands</tissue>
    </source>
</reference>